<evidence type="ECO:0000313" key="2">
    <source>
        <dbReference type="Proteomes" id="UP001177260"/>
    </source>
</evidence>
<proteinExistence type="predicted"/>
<protein>
    <submittedName>
        <fullName evidence="1">Uncharacterized protein</fullName>
    </submittedName>
</protein>
<dbReference type="Proteomes" id="UP001177260">
    <property type="component" value="Unassembled WGS sequence"/>
</dbReference>
<keyword evidence="2" id="KW-1185">Reference proteome</keyword>
<reference evidence="1 2" key="1">
    <citation type="journal article" date="2023" name="ACS Omega">
        <title>Identification of the Neoaspergillic Acid Biosynthesis Gene Cluster by Establishing an In Vitro CRISPR-Ribonucleoprotein Genetic System in Aspergillus melleus.</title>
        <authorList>
            <person name="Yuan B."/>
            <person name="Grau M.F."/>
            <person name="Murata R.M."/>
            <person name="Torok T."/>
            <person name="Venkateswaran K."/>
            <person name="Stajich J.E."/>
            <person name="Wang C.C.C."/>
        </authorList>
    </citation>
    <scope>NUCLEOTIDE SEQUENCE [LARGE SCALE GENOMIC DNA]</scope>
    <source>
        <strain evidence="1 2">IMV 1140</strain>
    </source>
</reference>
<comment type="caution">
    <text evidence="1">The sequence shown here is derived from an EMBL/GenBank/DDBJ whole genome shotgun (WGS) entry which is preliminary data.</text>
</comment>
<accession>A0ACC3B4V3</accession>
<dbReference type="EMBL" id="JAOPJF010000025">
    <property type="protein sequence ID" value="KAK1145236.1"/>
    <property type="molecule type" value="Genomic_DNA"/>
</dbReference>
<gene>
    <name evidence="1" type="ORF">N8T08_004389</name>
</gene>
<evidence type="ECO:0000313" key="1">
    <source>
        <dbReference type="EMBL" id="KAK1145236.1"/>
    </source>
</evidence>
<sequence>MTLPDFDNLPPVSGKPQGCAWGVFDKDGQKDQYGTLNLLTPEVVQAASAEIKRGVSVSLNWPIGSLKIQGFFRKALDHQILTHKTETGEVFAYDDEVAFNTQASSQWDSLCHVRLLPSREVYNGTQPSIEGLQRGDSELPTLDHWHERGCIAGRGVLIDFKNYADAKGIEFTPFSSFQLSTADIEAVAAYQGTTFQTGDILLVRFGFTEALSGKTGDEQGAALSTGHFCGLESSEEMAKWLWNKHFAAVASDNMAVEVVPPIINGEERPVCELVLHKWCLGMFGMPLGELWDLKALAEECRKTQRYSFFITSSPLNHPGAVGSPPNAIAIL</sequence>
<name>A0ACC3B4V3_9EURO</name>
<organism evidence="1 2">
    <name type="scientific">Aspergillus melleus</name>
    <dbReference type="NCBI Taxonomy" id="138277"/>
    <lineage>
        <taxon>Eukaryota</taxon>
        <taxon>Fungi</taxon>
        <taxon>Dikarya</taxon>
        <taxon>Ascomycota</taxon>
        <taxon>Pezizomycotina</taxon>
        <taxon>Eurotiomycetes</taxon>
        <taxon>Eurotiomycetidae</taxon>
        <taxon>Eurotiales</taxon>
        <taxon>Aspergillaceae</taxon>
        <taxon>Aspergillus</taxon>
        <taxon>Aspergillus subgen. Circumdati</taxon>
    </lineage>
</organism>